<dbReference type="AlphaFoldDB" id="A0A7W9AQ36"/>
<name>A0A7W9AQ36_9SPHN</name>
<sequence length="150" mass="15950">MMTPFGWGGIEAGVSTDSAQAGSGMKIRDGGHHTEAGDGSCLAFEVIGGPKNLQMLVESGEVTTVEAYLDPKAPIFMTDRGVKLGDPEAAVRKAYKELKQLPDIYSEPPDKKLFHYEPGGERGIKFSINGGKVTGISVGTRSIEYVEGCL</sequence>
<keyword evidence="2" id="KW-1185">Reference proteome</keyword>
<protein>
    <submittedName>
        <fullName evidence="1">Uncharacterized protein</fullName>
    </submittedName>
</protein>
<comment type="caution">
    <text evidence="1">The sequence shown here is derived from an EMBL/GenBank/DDBJ whole genome shotgun (WGS) entry which is preliminary data.</text>
</comment>
<evidence type="ECO:0000313" key="1">
    <source>
        <dbReference type="EMBL" id="MBB5698553.1"/>
    </source>
</evidence>
<proteinExistence type="predicted"/>
<gene>
    <name evidence="1" type="ORF">FHR19_001898</name>
</gene>
<accession>A0A7W9AQ36</accession>
<dbReference type="EMBL" id="JACIJJ010000002">
    <property type="protein sequence ID" value="MBB5698553.1"/>
    <property type="molecule type" value="Genomic_DNA"/>
</dbReference>
<dbReference type="Proteomes" id="UP000557739">
    <property type="component" value="Unassembled WGS sequence"/>
</dbReference>
<dbReference type="RefSeq" id="WP_221228446.1">
    <property type="nucleotide sequence ID" value="NZ_JACIJJ010000002.1"/>
</dbReference>
<evidence type="ECO:0000313" key="2">
    <source>
        <dbReference type="Proteomes" id="UP000557739"/>
    </source>
</evidence>
<organism evidence="1 2">
    <name type="scientific">Sphingomonas yantingensis</name>
    <dbReference type="NCBI Taxonomy" id="1241761"/>
    <lineage>
        <taxon>Bacteria</taxon>
        <taxon>Pseudomonadati</taxon>
        <taxon>Pseudomonadota</taxon>
        <taxon>Alphaproteobacteria</taxon>
        <taxon>Sphingomonadales</taxon>
        <taxon>Sphingomonadaceae</taxon>
        <taxon>Sphingomonas</taxon>
    </lineage>
</organism>
<reference evidence="1 2" key="1">
    <citation type="submission" date="2020-08" db="EMBL/GenBank/DDBJ databases">
        <title>Genomic Encyclopedia of Type Strains, Phase IV (KMG-IV): sequencing the most valuable type-strain genomes for metagenomic binning, comparative biology and taxonomic classification.</title>
        <authorList>
            <person name="Goeker M."/>
        </authorList>
    </citation>
    <scope>NUCLEOTIDE SEQUENCE [LARGE SCALE GENOMIC DNA]</scope>
    <source>
        <strain evidence="1 2">DSM 27244</strain>
    </source>
</reference>